<evidence type="ECO:0000256" key="4">
    <source>
        <dbReference type="ARBA" id="ARBA00022982"/>
    </source>
</evidence>
<evidence type="ECO:0000313" key="10">
    <source>
        <dbReference type="Proteomes" id="UP001367030"/>
    </source>
</evidence>
<dbReference type="InterPro" id="IPR051459">
    <property type="entry name" value="Cytochrome_c-type_DH"/>
</dbReference>
<dbReference type="Gene3D" id="1.10.760.10">
    <property type="entry name" value="Cytochrome c-like domain"/>
    <property type="match status" value="2"/>
</dbReference>
<dbReference type="InterPro" id="IPR036909">
    <property type="entry name" value="Cyt_c-like_dom_sf"/>
</dbReference>
<organism evidence="9 10">
    <name type="scientific">Variovorax robiniae</name>
    <dbReference type="NCBI Taxonomy" id="1836199"/>
    <lineage>
        <taxon>Bacteria</taxon>
        <taxon>Pseudomonadati</taxon>
        <taxon>Pseudomonadota</taxon>
        <taxon>Betaproteobacteria</taxon>
        <taxon>Burkholderiales</taxon>
        <taxon>Comamonadaceae</taxon>
        <taxon>Variovorax</taxon>
    </lineage>
</organism>
<gene>
    <name evidence="9" type="ORF">WKW79_21055</name>
</gene>
<feature type="domain" description="Cytochrome c" evidence="8">
    <location>
        <begin position="41"/>
        <end position="144"/>
    </location>
</feature>
<dbReference type="InterPro" id="IPR008168">
    <property type="entry name" value="Cyt_C_IC"/>
</dbReference>
<dbReference type="PANTHER" id="PTHR35008">
    <property type="entry name" value="BLL4482 PROTEIN-RELATED"/>
    <property type="match status" value="1"/>
</dbReference>
<dbReference type="Pfam" id="PF00034">
    <property type="entry name" value="Cytochrom_C"/>
    <property type="match status" value="2"/>
</dbReference>
<feature type="chain" id="PRO_5046748773" evidence="7">
    <location>
        <begin position="25"/>
        <end position="422"/>
    </location>
</feature>
<keyword evidence="3 6" id="KW-0479">Metal-binding</keyword>
<dbReference type="PROSITE" id="PS51007">
    <property type="entry name" value="CYTC"/>
    <property type="match status" value="3"/>
</dbReference>
<evidence type="ECO:0000256" key="1">
    <source>
        <dbReference type="ARBA" id="ARBA00022448"/>
    </source>
</evidence>
<keyword evidence="1" id="KW-0813">Transport</keyword>
<feature type="domain" description="Cytochrome c" evidence="8">
    <location>
        <begin position="186"/>
        <end position="293"/>
    </location>
</feature>
<evidence type="ECO:0000313" key="9">
    <source>
        <dbReference type="EMBL" id="MEJ8857079.1"/>
    </source>
</evidence>
<protein>
    <submittedName>
        <fullName evidence="9">C-type cytochrome</fullName>
    </submittedName>
</protein>
<keyword evidence="2 6" id="KW-0349">Heme</keyword>
<name>A0ABU8XBN4_9BURK</name>
<dbReference type="PRINTS" id="PR00605">
    <property type="entry name" value="CYTCHROMECIC"/>
</dbReference>
<dbReference type="PIRSF" id="PIRSF000018">
    <property type="entry name" value="Mb_ADH_cyt_c"/>
    <property type="match status" value="1"/>
</dbReference>
<dbReference type="SUPFAM" id="SSF46626">
    <property type="entry name" value="Cytochrome c"/>
    <property type="match status" value="3"/>
</dbReference>
<dbReference type="PANTHER" id="PTHR35008:SF4">
    <property type="entry name" value="BLL4482 PROTEIN"/>
    <property type="match status" value="1"/>
</dbReference>
<evidence type="ECO:0000256" key="3">
    <source>
        <dbReference type="ARBA" id="ARBA00022723"/>
    </source>
</evidence>
<dbReference type="Proteomes" id="UP001367030">
    <property type="component" value="Unassembled WGS sequence"/>
</dbReference>
<reference evidence="9 10" key="1">
    <citation type="submission" date="2024-03" db="EMBL/GenBank/DDBJ databases">
        <title>Novel species of the genus Variovorax.</title>
        <authorList>
            <person name="Liu Q."/>
            <person name="Xin Y.-H."/>
        </authorList>
    </citation>
    <scope>NUCLEOTIDE SEQUENCE [LARGE SCALE GENOMIC DNA]</scope>
    <source>
        <strain evidence="9 10">KACC 18901</strain>
    </source>
</reference>
<evidence type="ECO:0000256" key="2">
    <source>
        <dbReference type="ARBA" id="ARBA00022617"/>
    </source>
</evidence>
<evidence type="ECO:0000256" key="5">
    <source>
        <dbReference type="ARBA" id="ARBA00023004"/>
    </source>
</evidence>
<comment type="caution">
    <text evidence="9">The sequence shown here is derived from an EMBL/GenBank/DDBJ whole genome shotgun (WGS) entry which is preliminary data.</text>
</comment>
<keyword evidence="10" id="KW-1185">Reference proteome</keyword>
<keyword evidence="7" id="KW-0732">Signal</keyword>
<dbReference type="InterPro" id="IPR014353">
    <property type="entry name" value="Membr-bd_ADH_cyt_c"/>
</dbReference>
<dbReference type="EMBL" id="JBBKZS010000009">
    <property type="protein sequence ID" value="MEJ8857079.1"/>
    <property type="molecule type" value="Genomic_DNA"/>
</dbReference>
<keyword evidence="4" id="KW-0249">Electron transport</keyword>
<feature type="signal peptide" evidence="7">
    <location>
        <begin position="1"/>
        <end position="24"/>
    </location>
</feature>
<keyword evidence="5 6" id="KW-0408">Iron</keyword>
<feature type="domain" description="Cytochrome c" evidence="8">
    <location>
        <begin position="308"/>
        <end position="398"/>
    </location>
</feature>
<accession>A0ABU8XBN4</accession>
<dbReference type="PROSITE" id="PS51257">
    <property type="entry name" value="PROKAR_LIPOPROTEIN"/>
    <property type="match status" value="1"/>
</dbReference>
<dbReference type="InterPro" id="IPR009056">
    <property type="entry name" value="Cyt_c-like_dom"/>
</dbReference>
<evidence type="ECO:0000256" key="6">
    <source>
        <dbReference type="PROSITE-ProRule" id="PRU00433"/>
    </source>
</evidence>
<dbReference type="RefSeq" id="WP_340337152.1">
    <property type="nucleotide sequence ID" value="NZ_JBBKZS010000009.1"/>
</dbReference>
<evidence type="ECO:0000259" key="8">
    <source>
        <dbReference type="PROSITE" id="PS51007"/>
    </source>
</evidence>
<sequence>MRALFHHPLTRVAAVLGVALALTACGGGPTGDGKPVKSSADEIARGKYLAKAADCAACHTAPGGAPFAGGAALESEFGAMYGSNITPDPQHGIGKWSKDDFYKAVHDGTSPGGRHLYPAMPYASYRAMPREDVDAIYAYLMQLPAVAQPSKPDELRFPYNIRFGMMFWKMLFLKDELPVASQGQSPEWVRGRYVANVLGHCAECHTPRGALGQLDLGLQWQGAQIGRWLAPDITPKGLAERGWTEKDIGTFMKTGIAPQGSAWGEMHTVVALSTQHLTEEDGKAMVRFMTGDKPMEAVPAKEDATADQKLGPGRQTYLNVCAGCHGVSGEGRSHVAVAMAGNSTLRIGDPRNLVVSVLDGIEAQQFTGYERMQEMPGFANDLSDQEIADLSNYLRVRFGGQPASVTADAVSKMRAKGPVAKH</sequence>
<evidence type="ECO:0000256" key="7">
    <source>
        <dbReference type="SAM" id="SignalP"/>
    </source>
</evidence>
<proteinExistence type="predicted"/>